<dbReference type="EMBL" id="VYYT01000044">
    <property type="protein sequence ID" value="KAK2774663.1"/>
    <property type="molecule type" value="Genomic_DNA"/>
</dbReference>
<keyword evidence="2" id="KW-1185">Reference proteome</keyword>
<evidence type="ECO:0000313" key="1">
    <source>
        <dbReference type="EMBL" id="KAK2774663.1"/>
    </source>
</evidence>
<name>A0AAE0DEC4_COLKA</name>
<sequence length="95" mass="10472">MGFVLDFGLELFEADADTDKTLSSALDMSPSEAMLLVDKFTESECVLVGSDVFREDDQTPRRPADIQRLKPGSEGLVNVTATLTELLEMACQHYV</sequence>
<comment type="caution">
    <text evidence="1">The sequence shown here is derived from an EMBL/GenBank/DDBJ whole genome shotgun (WGS) entry which is preliminary data.</text>
</comment>
<dbReference type="Proteomes" id="UP001281614">
    <property type="component" value="Unassembled WGS sequence"/>
</dbReference>
<gene>
    <name evidence="1" type="ORF">CKAH01_13109</name>
</gene>
<protein>
    <submittedName>
        <fullName evidence="1">Uncharacterized protein</fullName>
    </submittedName>
</protein>
<proteinExistence type="predicted"/>
<evidence type="ECO:0000313" key="2">
    <source>
        <dbReference type="Proteomes" id="UP001281614"/>
    </source>
</evidence>
<dbReference type="AlphaFoldDB" id="A0AAE0DEC4"/>
<reference evidence="1" key="1">
    <citation type="submission" date="2023-02" db="EMBL/GenBank/DDBJ databases">
        <title>Colletotrichum kahawae CIFC_Que2 genome sequencing and assembly.</title>
        <authorList>
            <person name="Baroncelli R."/>
        </authorList>
    </citation>
    <scope>NUCLEOTIDE SEQUENCE</scope>
    <source>
        <strain evidence="1">CIFC_Que2</strain>
    </source>
</reference>
<organism evidence="1 2">
    <name type="scientific">Colletotrichum kahawae</name>
    <name type="common">Coffee berry disease fungus</name>
    <dbReference type="NCBI Taxonomy" id="34407"/>
    <lineage>
        <taxon>Eukaryota</taxon>
        <taxon>Fungi</taxon>
        <taxon>Dikarya</taxon>
        <taxon>Ascomycota</taxon>
        <taxon>Pezizomycotina</taxon>
        <taxon>Sordariomycetes</taxon>
        <taxon>Hypocreomycetidae</taxon>
        <taxon>Glomerellales</taxon>
        <taxon>Glomerellaceae</taxon>
        <taxon>Colletotrichum</taxon>
        <taxon>Colletotrichum gloeosporioides species complex</taxon>
    </lineage>
</organism>
<accession>A0AAE0DEC4</accession>